<evidence type="ECO:0008006" key="4">
    <source>
        <dbReference type="Google" id="ProtNLM"/>
    </source>
</evidence>
<dbReference type="Proteomes" id="UP000483820">
    <property type="component" value="Chromosome II"/>
</dbReference>
<sequence length="136" mass="14595">MSLSTHFLLLAVIGAAIAAPLKVEYVLAPVPLKQSSTDPTKLVAVVPLQTPTVVIKFDKPILAEIEKTSEFESNFEQVPIGNGGESVIVKLKVKSSLEKPAIVNIKDTKNGDSVKVMVMAEDGRLGGSEVRRDKLD</sequence>
<keyword evidence="1" id="KW-0732">Signal</keyword>
<evidence type="ECO:0000256" key="1">
    <source>
        <dbReference type="SAM" id="SignalP"/>
    </source>
</evidence>
<gene>
    <name evidence="2" type="ORF">GCK72_004843</name>
</gene>
<dbReference type="AlphaFoldDB" id="A0A6A5HFC1"/>
<feature type="chain" id="PRO_5025629935" description="SbsA Ig-like domain-containing protein" evidence="1">
    <location>
        <begin position="19"/>
        <end position="136"/>
    </location>
</feature>
<dbReference type="RefSeq" id="XP_003092190.2">
    <property type="nucleotide sequence ID" value="XM_003092142.2"/>
</dbReference>
<dbReference type="EMBL" id="WUAV01000002">
    <property type="protein sequence ID" value="KAF1764892.1"/>
    <property type="molecule type" value="Genomic_DNA"/>
</dbReference>
<organism evidence="2 3">
    <name type="scientific">Caenorhabditis remanei</name>
    <name type="common">Caenorhabditis vulgaris</name>
    <dbReference type="NCBI Taxonomy" id="31234"/>
    <lineage>
        <taxon>Eukaryota</taxon>
        <taxon>Metazoa</taxon>
        <taxon>Ecdysozoa</taxon>
        <taxon>Nematoda</taxon>
        <taxon>Chromadorea</taxon>
        <taxon>Rhabditida</taxon>
        <taxon>Rhabditina</taxon>
        <taxon>Rhabditomorpha</taxon>
        <taxon>Rhabditoidea</taxon>
        <taxon>Rhabditidae</taxon>
        <taxon>Peloderinae</taxon>
        <taxon>Caenorhabditis</taxon>
    </lineage>
</organism>
<protein>
    <recommendedName>
        <fullName evidence="4">SbsA Ig-like domain-containing protein</fullName>
    </recommendedName>
</protein>
<name>A0A6A5HFC1_CAERE</name>
<evidence type="ECO:0000313" key="3">
    <source>
        <dbReference type="Proteomes" id="UP000483820"/>
    </source>
</evidence>
<dbReference type="GeneID" id="9798680"/>
<comment type="caution">
    <text evidence="2">The sequence shown here is derived from an EMBL/GenBank/DDBJ whole genome shotgun (WGS) entry which is preliminary data.</text>
</comment>
<feature type="signal peptide" evidence="1">
    <location>
        <begin position="1"/>
        <end position="18"/>
    </location>
</feature>
<proteinExistence type="predicted"/>
<dbReference type="KEGG" id="crq:GCK72_004843"/>
<evidence type="ECO:0000313" key="2">
    <source>
        <dbReference type="EMBL" id="KAF1764892.1"/>
    </source>
</evidence>
<accession>A0A6A5HFC1</accession>
<dbReference type="CTD" id="9798680"/>
<reference evidence="2 3" key="1">
    <citation type="submission" date="2019-12" db="EMBL/GenBank/DDBJ databases">
        <title>Chromosome-level assembly of the Caenorhabditis remanei genome.</title>
        <authorList>
            <person name="Teterina A.A."/>
            <person name="Willis J.H."/>
            <person name="Phillips P.C."/>
        </authorList>
    </citation>
    <scope>NUCLEOTIDE SEQUENCE [LARGE SCALE GENOMIC DNA]</scope>
    <source>
        <strain evidence="2 3">PX506</strain>
        <tissue evidence="2">Whole organism</tissue>
    </source>
</reference>